<dbReference type="STRING" id="550540.Fbal_2917"/>
<feature type="transmembrane region" description="Helical" evidence="1">
    <location>
        <begin position="153"/>
        <end position="171"/>
    </location>
</feature>
<organism evidence="2 3">
    <name type="scientific">Ferrimonas balearica (strain DSM 9799 / CCM 4581 / KCTC 23876 / PAT)</name>
    <dbReference type="NCBI Taxonomy" id="550540"/>
    <lineage>
        <taxon>Bacteria</taxon>
        <taxon>Pseudomonadati</taxon>
        <taxon>Pseudomonadota</taxon>
        <taxon>Gammaproteobacteria</taxon>
        <taxon>Alteromonadales</taxon>
        <taxon>Ferrimonadaceae</taxon>
        <taxon>Ferrimonas</taxon>
    </lineage>
</organism>
<dbReference type="HOGENOM" id="CLU_029171_4_0_6"/>
<feature type="transmembrane region" description="Helical" evidence="1">
    <location>
        <begin position="53"/>
        <end position="76"/>
    </location>
</feature>
<evidence type="ECO:0000313" key="3">
    <source>
        <dbReference type="Proteomes" id="UP000006683"/>
    </source>
</evidence>
<dbReference type="GeneID" id="67183141"/>
<feature type="transmembrane region" description="Helical" evidence="1">
    <location>
        <begin position="238"/>
        <end position="257"/>
    </location>
</feature>
<feature type="transmembrane region" description="Helical" evidence="1">
    <location>
        <begin position="298"/>
        <end position="316"/>
    </location>
</feature>
<dbReference type="AlphaFoldDB" id="E1SSW5"/>
<feature type="transmembrane region" description="Helical" evidence="1">
    <location>
        <begin position="263"/>
        <end position="286"/>
    </location>
</feature>
<dbReference type="PANTHER" id="PTHR31061">
    <property type="entry name" value="LD22376P"/>
    <property type="match status" value="1"/>
</dbReference>
<feature type="transmembrane region" description="Helical" evidence="1">
    <location>
        <begin position="96"/>
        <end position="113"/>
    </location>
</feature>
<sequence>MSTVKQRLQALDALRGFDMFWIIGGEKLFAALLLLTGWPLWQVAADQMLHSPWHGFTFYDLIFPLFIFLSGVTIGLQRQSLIGIAWSDRQPHYRKALKRLLLLALLGVLYNHGWGTGMPMALDEIRYASVLGRIGMAWFLAAMIAWHLPWRSQLMAGLVLALGYGLAQGLWGSAPYSSELSLNTWVDQHWLPGITYQNAPLDPEGLMSHLSAALNALVGVWAGYWLRQPRSVWQRAGVLALVALASLLLGWLLHPLVPVNKTLWTLSFVLVTVGWSGLFLAGFLAVVDGLGWHRLGKLFALIGVNSIFIYLASAWFDWGYTVESLAGGVIRALPEPAQALAAAVGLLALQWAVLALMARRGLFLKV</sequence>
<name>E1SSW5_FERBD</name>
<evidence type="ECO:0008006" key="4">
    <source>
        <dbReference type="Google" id="ProtNLM"/>
    </source>
</evidence>
<keyword evidence="3" id="KW-1185">Reference proteome</keyword>
<protein>
    <recommendedName>
        <fullName evidence="4">DUF5009 domain-containing protein</fullName>
    </recommendedName>
</protein>
<dbReference type="RefSeq" id="WP_013346425.1">
    <property type="nucleotide sequence ID" value="NC_014541.1"/>
</dbReference>
<accession>E1SSW5</accession>
<dbReference type="eggNOG" id="COG4299">
    <property type="taxonomic scope" value="Bacteria"/>
</dbReference>
<dbReference type="Proteomes" id="UP000006683">
    <property type="component" value="Chromosome"/>
</dbReference>
<feature type="transmembrane region" description="Helical" evidence="1">
    <location>
        <begin position="125"/>
        <end position="146"/>
    </location>
</feature>
<dbReference type="PANTHER" id="PTHR31061:SF24">
    <property type="entry name" value="LD22376P"/>
    <property type="match status" value="1"/>
</dbReference>
<reference evidence="2 3" key="1">
    <citation type="journal article" date="2010" name="Stand. Genomic Sci.">
        <title>Complete genome sequence of Ferrimonas balearica type strain (PAT).</title>
        <authorList>
            <person name="Nolan M."/>
            <person name="Sikorski J."/>
            <person name="Davenport K."/>
            <person name="Lucas S."/>
            <person name="Glavina Del Rio T."/>
            <person name="Tice H."/>
            <person name="Cheng J."/>
            <person name="Goodwin L."/>
            <person name="Pitluck S."/>
            <person name="Liolios K."/>
            <person name="Ivanova N."/>
            <person name="Mavromatis K."/>
            <person name="Ovchinnikova G."/>
            <person name="Pati A."/>
            <person name="Chen A."/>
            <person name="Palaniappan K."/>
            <person name="Land M."/>
            <person name="Hauser L."/>
            <person name="Chang Y."/>
            <person name="Jeffries C."/>
            <person name="Tapia R."/>
            <person name="Brettin T."/>
            <person name="Detter J."/>
            <person name="Han C."/>
            <person name="Yasawong M."/>
            <person name="Rohde M."/>
            <person name="Tindall B."/>
            <person name="Goker M."/>
            <person name="Woyke T."/>
            <person name="Bristow J."/>
            <person name="Eisen J."/>
            <person name="Markowitz V."/>
            <person name="Hugenholtz P."/>
            <person name="Kyrpides N."/>
            <person name="Klenk H."/>
            <person name="Lapidus A."/>
        </authorList>
    </citation>
    <scope>NUCLEOTIDE SEQUENCE [LARGE SCALE GENOMIC DNA]</scope>
    <source>
        <strain evidence="3">DSM 9799 / CCM 4581 / KCTC 23876 / PAT</strain>
    </source>
</reference>
<keyword evidence="1" id="KW-0472">Membrane</keyword>
<feature type="transmembrane region" description="Helical" evidence="1">
    <location>
        <begin position="206"/>
        <end position="226"/>
    </location>
</feature>
<dbReference type="OrthoDB" id="9788724at2"/>
<dbReference type="KEGG" id="fbl:Fbal_2917"/>
<keyword evidence="1" id="KW-1133">Transmembrane helix</keyword>
<dbReference type="NCBIfam" id="NF046061">
    <property type="entry name" value="NagX_SO_3504"/>
    <property type="match status" value="1"/>
</dbReference>
<evidence type="ECO:0000313" key="2">
    <source>
        <dbReference type="EMBL" id="ADN77119.1"/>
    </source>
</evidence>
<proteinExistence type="predicted"/>
<gene>
    <name evidence="2" type="ordered locus">Fbal_2917</name>
</gene>
<feature type="transmembrane region" description="Helical" evidence="1">
    <location>
        <begin position="336"/>
        <end position="358"/>
    </location>
</feature>
<feature type="transmembrane region" description="Helical" evidence="1">
    <location>
        <begin position="20"/>
        <end position="41"/>
    </location>
</feature>
<dbReference type="EMBL" id="CP002209">
    <property type="protein sequence ID" value="ADN77119.1"/>
    <property type="molecule type" value="Genomic_DNA"/>
</dbReference>
<evidence type="ECO:0000256" key="1">
    <source>
        <dbReference type="SAM" id="Phobius"/>
    </source>
</evidence>
<keyword evidence="1" id="KW-0812">Transmembrane</keyword>